<sequence length="85" mass="10072">MIRNEFERNCIVVRWTQIFENELIDDPSSDLYFVDIEQIIEGNYITDKVVVCNIMVKEKLYNDCLCEVIDSSVKISDYRNLAMRV</sequence>
<evidence type="ECO:0000313" key="1">
    <source>
        <dbReference type="EMBL" id="CAF1026685.1"/>
    </source>
</evidence>
<name>A0A814IQJ9_9BILA</name>
<protein>
    <submittedName>
        <fullName evidence="1">Uncharacterized protein</fullName>
    </submittedName>
</protein>
<organism evidence="1 2">
    <name type="scientific">Brachionus calyciflorus</name>
    <dbReference type="NCBI Taxonomy" id="104777"/>
    <lineage>
        <taxon>Eukaryota</taxon>
        <taxon>Metazoa</taxon>
        <taxon>Spiralia</taxon>
        <taxon>Gnathifera</taxon>
        <taxon>Rotifera</taxon>
        <taxon>Eurotatoria</taxon>
        <taxon>Monogononta</taxon>
        <taxon>Pseudotrocha</taxon>
        <taxon>Ploima</taxon>
        <taxon>Brachionidae</taxon>
        <taxon>Brachionus</taxon>
    </lineage>
</organism>
<keyword evidence="2" id="KW-1185">Reference proteome</keyword>
<dbReference type="AlphaFoldDB" id="A0A814IQJ9"/>
<dbReference type="EMBL" id="CAJNOC010004579">
    <property type="protein sequence ID" value="CAF1026685.1"/>
    <property type="molecule type" value="Genomic_DNA"/>
</dbReference>
<evidence type="ECO:0000313" key="2">
    <source>
        <dbReference type="Proteomes" id="UP000663879"/>
    </source>
</evidence>
<dbReference type="Proteomes" id="UP000663879">
    <property type="component" value="Unassembled WGS sequence"/>
</dbReference>
<gene>
    <name evidence="1" type="ORF">OXX778_LOCUS17653</name>
</gene>
<reference evidence="1" key="1">
    <citation type="submission" date="2021-02" db="EMBL/GenBank/DDBJ databases">
        <authorList>
            <person name="Nowell W R."/>
        </authorList>
    </citation>
    <scope>NUCLEOTIDE SEQUENCE</scope>
    <source>
        <strain evidence="1">Ploen Becks lab</strain>
    </source>
</reference>
<accession>A0A814IQJ9</accession>
<proteinExistence type="predicted"/>
<comment type="caution">
    <text evidence="1">The sequence shown here is derived from an EMBL/GenBank/DDBJ whole genome shotgun (WGS) entry which is preliminary data.</text>
</comment>